<evidence type="ECO:0000313" key="3">
    <source>
        <dbReference type="Proteomes" id="UP000059680"/>
    </source>
</evidence>
<dbReference type="Gramene" id="Os02t0288862-00">
    <property type="protein sequence ID" value="Os02t0288862-00"/>
    <property type="gene ID" value="Os02g0288862"/>
</dbReference>
<organism evidence="2 3">
    <name type="scientific">Oryza sativa subsp. japonica</name>
    <name type="common">Rice</name>
    <dbReference type="NCBI Taxonomy" id="39947"/>
    <lineage>
        <taxon>Eukaryota</taxon>
        <taxon>Viridiplantae</taxon>
        <taxon>Streptophyta</taxon>
        <taxon>Embryophyta</taxon>
        <taxon>Tracheophyta</taxon>
        <taxon>Spermatophyta</taxon>
        <taxon>Magnoliopsida</taxon>
        <taxon>Liliopsida</taxon>
        <taxon>Poales</taxon>
        <taxon>Poaceae</taxon>
        <taxon>BOP clade</taxon>
        <taxon>Oryzoideae</taxon>
        <taxon>Oryzeae</taxon>
        <taxon>Oryzinae</taxon>
        <taxon>Oryza</taxon>
        <taxon>Oryza sativa</taxon>
    </lineage>
</organism>
<feature type="compositionally biased region" description="Acidic residues" evidence="1">
    <location>
        <begin position="113"/>
        <end position="125"/>
    </location>
</feature>
<evidence type="ECO:0000256" key="1">
    <source>
        <dbReference type="SAM" id="MobiDB-lite"/>
    </source>
</evidence>
<name>A0A0N7KF43_ORYSJ</name>
<dbReference type="AlphaFoldDB" id="A0A0N7KF43"/>
<dbReference type="Proteomes" id="UP000059680">
    <property type="component" value="Chromosome 2"/>
</dbReference>
<dbReference type="InParanoid" id="A0A0N7KF43"/>
<dbReference type="EMBL" id="AP014958">
    <property type="protein sequence ID" value="BAS78177.1"/>
    <property type="molecule type" value="Genomic_DNA"/>
</dbReference>
<sequence length="137" mass="14733">MLQRSVHRVFELAPIMPLLEEEDATVPALVDTGRVTLVSEAEVATAKDDGVELRWPCRRRHRDEERVSPRYLEARDVEAQEAGRVELAESPEEGGVGGDAEPASAGERGADEGGGEGEAEQDLADEVIVLEYGGHGG</sequence>
<gene>
    <name evidence="2" type="ordered locus">Os02g0288862</name>
    <name evidence="2" type="ORF">OSNPB_020288862</name>
</gene>
<protein>
    <submittedName>
        <fullName evidence="2">Os02g0288862 protein</fullName>
    </submittedName>
</protein>
<evidence type="ECO:0000313" key="2">
    <source>
        <dbReference type="EMBL" id="BAS78177.1"/>
    </source>
</evidence>
<keyword evidence="3" id="KW-1185">Reference proteome</keyword>
<proteinExistence type="predicted"/>
<feature type="region of interest" description="Disordered" evidence="1">
    <location>
        <begin position="78"/>
        <end position="137"/>
    </location>
</feature>
<reference evidence="3" key="1">
    <citation type="journal article" date="2005" name="Nature">
        <title>The map-based sequence of the rice genome.</title>
        <authorList>
            <consortium name="International rice genome sequencing project (IRGSP)"/>
            <person name="Matsumoto T."/>
            <person name="Wu J."/>
            <person name="Kanamori H."/>
            <person name="Katayose Y."/>
            <person name="Fujisawa M."/>
            <person name="Namiki N."/>
            <person name="Mizuno H."/>
            <person name="Yamamoto K."/>
            <person name="Antonio B.A."/>
            <person name="Baba T."/>
            <person name="Sakata K."/>
            <person name="Nagamura Y."/>
            <person name="Aoki H."/>
            <person name="Arikawa K."/>
            <person name="Arita K."/>
            <person name="Bito T."/>
            <person name="Chiden Y."/>
            <person name="Fujitsuka N."/>
            <person name="Fukunaka R."/>
            <person name="Hamada M."/>
            <person name="Harada C."/>
            <person name="Hayashi A."/>
            <person name="Hijishita S."/>
            <person name="Honda M."/>
            <person name="Hosokawa S."/>
            <person name="Ichikawa Y."/>
            <person name="Idonuma A."/>
            <person name="Iijima M."/>
            <person name="Ikeda M."/>
            <person name="Ikeno M."/>
            <person name="Ito K."/>
            <person name="Ito S."/>
            <person name="Ito T."/>
            <person name="Ito Y."/>
            <person name="Ito Y."/>
            <person name="Iwabuchi A."/>
            <person name="Kamiya K."/>
            <person name="Karasawa W."/>
            <person name="Kurita K."/>
            <person name="Katagiri S."/>
            <person name="Kikuta A."/>
            <person name="Kobayashi H."/>
            <person name="Kobayashi N."/>
            <person name="Machita K."/>
            <person name="Maehara T."/>
            <person name="Masukawa M."/>
            <person name="Mizubayashi T."/>
            <person name="Mukai Y."/>
            <person name="Nagasaki H."/>
            <person name="Nagata Y."/>
            <person name="Naito S."/>
            <person name="Nakashima M."/>
            <person name="Nakama Y."/>
            <person name="Nakamichi Y."/>
            <person name="Nakamura M."/>
            <person name="Meguro A."/>
            <person name="Negishi M."/>
            <person name="Ohta I."/>
            <person name="Ohta T."/>
            <person name="Okamoto M."/>
            <person name="Ono N."/>
            <person name="Saji S."/>
            <person name="Sakaguchi M."/>
            <person name="Sakai K."/>
            <person name="Shibata M."/>
            <person name="Shimokawa T."/>
            <person name="Song J."/>
            <person name="Takazaki Y."/>
            <person name="Terasawa K."/>
            <person name="Tsugane M."/>
            <person name="Tsuji K."/>
            <person name="Ueda S."/>
            <person name="Waki K."/>
            <person name="Yamagata H."/>
            <person name="Yamamoto M."/>
            <person name="Yamamoto S."/>
            <person name="Yamane H."/>
            <person name="Yoshiki S."/>
            <person name="Yoshihara R."/>
            <person name="Yukawa K."/>
            <person name="Zhong H."/>
            <person name="Yano M."/>
            <person name="Yuan Q."/>
            <person name="Ouyang S."/>
            <person name="Liu J."/>
            <person name="Jones K.M."/>
            <person name="Gansberger K."/>
            <person name="Moffat K."/>
            <person name="Hill J."/>
            <person name="Bera J."/>
            <person name="Fadrosh D."/>
            <person name="Jin S."/>
            <person name="Johri S."/>
            <person name="Kim M."/>
            <person name="Overton L."/>
            <person name="Reardon M."/>
            <person name="Tsitrin T."/>
            <person name="Vuong H."/>
            <person name="Weaver B."/>
            <person name="Ciecko A."/>
            <person name="Tallon L."/>
            <person name="Jackson J."/>
            <person name="Pai G."/>
            <person name="Aken S.V."/>
            <person name="Utterback T."/>
            <person name="Reidmuller S."/>
            <person name="Feldblyum T."/>
            <person name="Hsiao J."/>
            <person name="Zismann V."/>
            <person name="Iobst S."/>
            <person name="de Vazeille A.R."/>
            <person name="Buell C.R."/>
            <person name="Ying K."/>
            <person name="Li Y."/>
            <person name="Lu T."/>
            <person name="Huang Y."/>
            <person name="Zhao Q."/>
            <person name="Feng Q."/>
            <person name="Zhang L."/>
            <person name="Zhu J."/>
            <person name="Weng Q."/>
            <person name="Mu J."/>
            <person name="Lu Y."/>
            <person name="Fan D."/>
            <person name="Liu Y."/>
            <person name="Guan J."/>
            <person name="Zhang Y."/>
            <person name="Yu S."/>
            <person name="Liu X."/>
            <person name="Zhang Y."/>
            <person name="Hong G."/>
            <person name="Han B."/>
            <person name="Choisne N."/>
            <person name="Demange N."/>
            <person name="Orjeda G."/>
            <person name="Samain S."/>
            <person name="Cattolico L."/>
            <person name="Pelletier E."/>
            <person name="Couloux A."/>
            <person name="Segurens B."/>
            <person name="Wincker P."/>
            <person name="D'Hont A."/>
            <person name="Scarpelli C."/>
            <person name="Weissenbach J."/>
            <person name="Salanoubat M."/>
            <person name="Quetier F."/>
            <person name="Yu Y."/>
            <person name="Kim H.R."/>
            <person name="Rambo T."/>
            <person name="Currie J."/>
            <person name="Collura K."/>
            <person name="Luo M."/>
            <person name="Yang T."/>
            <person name="Ammiraju J.S.S."/>
            <person name="Engler F."/>
            <person name="Soderlund C."/>
            <person name="Wing R.A."/>
            <person name="Palmer L.E."/>
            <person name="de la Bastide M."/>
            <person name="Spiegel L."/>
            <person name="Nascimento L."/>
            <person name="Zutavern T."/>
            <person name="O'Shaughnessy A."/>
            <person name="Dike S."/>
            <person name="Dedhia N."/>
            <person name="Preston R."/>
            <person name="Balija V."/>
            <person name="McCombie W.R."/>
            <person name="Chow T."/>
            <person name="Chen H."/>
            <person name="Chung M."/>
            <person name="Chen C."/>
            <person name="Shaw J."/>
            <person name="Wu H."/>
            <person name="Hsiao K."/>
            <person name="Chao Y."/>
            <person name="Chu M."/>
            <person name="Cheng C."/>
            <person name="Hour A."/>
            <person name="Lee P."/>
            <person name="Lin S."/>
            <person name="Lin Y."/>
            <person name="Liou J."/>
            <person name="Liu S."/>
            <person name="Hsing Y."/>
            <person name="Raghuvanshi S."/>
            <person name="Mohanty A."/>
            <person name="Bharti A.K."/>
            <person name="Gaur A."/>
            <person name="Gupta V."/>
            <person name="Kumar D."/>
            <person name="Ravi V."/>
            <person name="Vij S."/>
            <person name="Kapur A."/>
            <person name="Khurana P."/>
            <person name="Khurana P."/>
            <person name="Khurana J.P."/>
            <person name="Tyagi A.K."/>
            <person name="Gaikwad K."/>
            <person name="Singh A."/>
            <person name="Dalal V."/>
            <person name="Srivastava S."/>
            <person name="Dixit A."/>
            <person name="Pal A.K."/>
            <person name="Ghazi I.A."/>
            <person name="Yadav M."/>
            <person name="Pandit A."/>
            <person name="Bhargava A."/>
            <person name="Sureshbabu K."/>
            <person name="Batra K."/>
            <person name="Sharma T.R."/>
            <person name="Mohapatra T."/>
            <person name="Singh N.K."/>
            <person name="Messing J."/>
            <person name="Nelson A.B."/>
            <person name="Fuks G."/>
            <person name="Kavchok S."/>
            <person name="Keizer G."/>
            <person name="Linton E."/>
            <person name="Llaca V."/>
            <person name="Song R."/>
            <person name="Tanyolac B."/>
            <person name="Young S."/>
            <person name="Ho-Il K."/>
            <person name="Hahn J.H."/>
            <person name="Sangsakoo G."/>
            <person name="Vanavichit A."/>
            <person name="de Mattos Luiz.A.T."/>
            <person name="Zimmer P.D."/>
            <person name="Malone G."/>
            <person name="Dellagostin O."/>
            <person name="de Oliveira A.C."/>
            <person name="Bevan M."/>
            <person name="Bancroft I."/>
            <person name="Minx P."/>
            <person name="Cordum H."/>
            <person name="Wilson R."/>
            <person name="Cheng Z."/>
            <person name="Jin W."/>
            <person name="Jiang J."/>
            <person name="Leong S.A."/>
            <person name="Iwama H."/>
            <person name="Gojobori T."/>
            <person name="Itoh T."/>
            <person name="Niimura Y."/>
            <person name="Fujii Y."/>
            <person name="Habara T."/>
            <person name="Sakai H."/>
            <person name="Sato Y."/>
            <person name="Wilson G."/>
            <person name="Kumar K."/>
            <person name="McCouch S."/>
            <person name="Juretic N."/>
            <person name="Hoen D."/>
            <person name="Wright S."/>
            <person name="Bruskiewich R."/>
            <person name="Bureau T."/>
            <person name="Miyao A."/>
            <person name="Hirochika H."/>
            <person name="Nishikawa T."/>
            <person name="Kadowaki K."/>
            <person name="Sugiura M."/>
            <person name="Burr B."/>
            <person name="Sasaki T."/>
        </authorList>
    </citation>
    <scope>NUCLEOTIDE SEQUENCE [LARGE SCALE GENOMIC DNA]</scope>
    <source>
        <strain evidence="3">cv. Nipponbare</strain>
    </source>
</reference>
<accession>A0A0N7KF43</accession>
<feature type="compositionally biased region" description="Basic and acidic residues" evidence="1">
    <location>
        <begin position="78"/>
        <end position="87"/>
    </location>
</feature>
<reference evidence="2 3" key="3">
    <citation type="journal article" date="2013" name="Rice">
        <title>Improvement of the Oryza sativa Nipponbare reference genome using next generation sequence and optical map data.</title>
        <authorList>
            <person name="Kawahara Y."/>
            <person name="de la Bastide M."/>
            <person name="Hamilton J.P."/>
            <person name="Kanamori H."/>
            <person name="McCombie W.R."/>
            <person name="Ouyang S."/>
            <person name="Schwartz D.C."/>
            <person name="Tanaka T."/>
            <person name="Wu J."/>
            <person name="Zhou S."/>
            <person name="Childs K.L."/>
            <person name="Davidson R.M."/>
            <person name="Lin H."/>
            <person name="Quesada-Ocampo L."/>
            <person name="Vaillancourt B."/>
            <person name="Sakai H."/>
            <person name="Lee S.S."/>
            <person name="Kim J."/>
            <person name="Numa H."/>
            <person name="Itoh T."/>
            <person name="Buell C.R."/>
            <person name="Matsumoto T."/>
        </authorList>
    </citation>
    <scope>NUCLEOTIDE SEQUENCE [LARGE SCALE GENOMIC DNA]</scope>
    <source>
        <strain evidence="3">cv. Nipponbare</strain>
    </source>
</reference>
<reference evidence="2 3" key="2">
    <citation type="journal article" date="2013" name="Plant Cell Physiol.">
        <title>Rice Annotation Project Database (RAP-DB): an integrative and interactive database for rice genomics.</title>
        <authorList>
            <person name="Sakai H."/>
            <person name="Lee S.S."/>
            <person name="Tanaka T."/>
            <person name="Numa H."/>
            <person name="Kim J."/>
            <person name="Kawahara Y."/>
            <person name="Wakimoto H."/>
            <person name="Yang C.C."/>
            <person name="Iwamoto M."/>
            <person name="Abe T."/>
            <person name="Yamada Y."/>
            <person name="Muto A."/>
            <person name="Inokuchi H."/>
            <person name="Ikemura T."/>
            <person name="Matsumoto T."/>
            <person name="Sasaki T."/>
            <person name="Itoh T."/>
        </authorList>
    </citation>
    <scope>NUCLEOTIDE SEQUENCE [LARGE SCALE GENOMIC DNA]</scope>
    <source>
        <strain evidence="3">cv. Nipponbare</strain>
    </source>
</reference>
<dbReference type="PaxDb" id="39947-A0A0N7KF43"/>